<proteinExistence type="predicted"/>
<dbReference type="Proteomes" id="UP000515264">
    <property type="component" value="Chromosome 1"/>
</dbReference>
<evidence type="ECO:0008006" key="3">
    <source>
        <dbReference type="Google" id="ProtNLM"/>
    </source>
</evidence>
<sequence>MIEHSIVFIGLDTHKEFIEIAYNNSQKRFIPQSIPSLLLS</sequence>
<reference evidence="1 2" key="1">
    <citation type="journal article" date="2020" name="J. Nat. Prod.">
        <title>Genomics-Metabolomics Profiling Disclosed Marine Vibrio spartinae 3.6 as a Producer of a New Branched Side Chain Prodigiosin.</title>
        <authorList>
            <person name="Vitale G.A."/>
            <person name="Sciarretta M."/>
            <person name="Palma Esposito F."/>
            <person name="January G.G."/>
            <person name="Giaccio M."/>
            <person name="Bunk B."/>
            <person name="Sproer C."/>
            <person name="Bajerski F."/>
            <person name="Power D."/>
            <person name="Festa C."/>
            <person name="Monti M.C."/>
            <person name="D'Auria M.V."/>
            <person name="de Pascale D."/>
        </authorList>
    </citation>
    <scope>NUCLEOTIDE SEQUENCE [LARGE SCALE GENOMIC DNA]</scope>
    <source>
        <strain evidence="1 2">3.6</strain>
    </source>
</reference>
<evidence type="ECO:0000313" key="2">
    <source>
        <dbReference type="Proteomes" id="UP000515264"/>
    </source>
</evidence>
<protein>
    <recommendedName>
        <fullName evidence="3">Transposase</fullName>
    </recommendedName>
</protein>
<dbReference type="EMBL" id="CP046268">
    <property type="protein sequence ID" value="QMV14902.1"/>
    <property type="molecule type" value="Genomic_DNA"/>
</dbReference>
<name>A0ABX6R0L5_9VIBR</name>
<organism evidence="1 2">
    <name type="scientific">Vibrio spartinae</name>
    <dbReference type="NCBI Taxonomy" id="1918945"/>
    <lineage>
        <taxon>Bacteria</taxon>
        <taxon>Pseudomonadati</taxon>
        <taxon>Pseudomonadota</taxon>
        <taxon>Gammaproteobacteria</taxon>
        <taxon>Vibrionales</taxon>
        <taxon>Vibrionaceae</taxon>
        <taxon>Vibrio</taxon>
    </lineage>
</organism>
<gene>
    <name evidence="1" type="ORF">Vspart_02178</name>
</gene>
<keyword evidence="2" id="KW-1185">Reference proteome</keyword>
<accession>A0ABX6R0L5</accession>
<evidence type="ECO:0000313" key="1">
    <source>
        <dbReference type="EMBL" id="QMV14902.1"/>
    </source>
</evidence>